<dbReference type="InterPro" id="IPR000008">
    <property type="entry name" value="C2_dom"/>
</dbReference>
<dbReference type="InterPro" id="IPR035892">
    <property type="entry name" value="C2_domain_sf"/>
</dbReference>
<proteinExistence type="predicted"/>
<dbReference type="InParanoid" id="A0A165K6U7"/>
<reference evidence="4 5" key="1">
    <citation type="journal article" date="2016" name="Mol. Biol. Evol.">
        <title>Comparative Genomics of Early-Diverging Mushroom-Forming Fungi Provides Insights into the Origins of Lignocellulose Decay Capabilities.</title>
        <authorList>
            <person name="Nagy L.G."/>
            <person name="Riley R."/>
            <person name="Tritt A."/>
            <person name="Adam C."/>
            <person name="Daum C."/>
            <person name="Floudas D."/>
            <person name="Sun H."/>
            <person name="Yadav J.S."/>
            <person name="Pangilinan J."/>
            <person name="Larsson K.H."/>
            <person name="Matsuura K."/>
            <person name="Barry K."/>
            <person name="Labutti K."/>
            <person name="Kuo R."/>
            <person name="Ohm R.A."/>
            <person name="Bhattacharya S.S."/>
            <person name="Shirouzu T."/>
            <person name="Yoshinaga Y."/>
            <person name="Martin F.M."/>
            <person name="Grigoriev I.V."/>
            <person name="Hibbett D.S."/>
        </authorList>
    </citation>
    <scope>NUCLEOTIDE SEQUENCE [LARGE SCALE GENOMIC DNA]</scope>
    <source>
        <strain evidence="4 5">HHB12029</strain>
    </source>
</reference>
<gene>
    <name evidence="4" type="ORF">EXIGLDRAFT_734376</name>
</gene>
<accession>A0A165K6U7</accession>
<organism evidence="4 5">
    <name type="scientific">Exidia glandulosa HHB12029</name>
    <dbReference type="NCBI Taxonomy" id="1314781"/>
    <lineage>
        <taxon>Eukaryota</taxon>
        <taxon>Fungi</taxon>
        <taxon>Dikarya</taxon>
        <taxon>Basidiomycota</taxon>
        <taxon>Agaricomycotina</taxon>
        <taxon>Agaricomycetes</taxon>
        <taxon>Auriculariales</taxon>
        <taxon>Exidiaceae</taxon>
        <taxon>Exidia</taxon>
    </lineage>
</organism>
<protein>
    <submittedName>
        <fullName evidence="4">C2-domain-containing protein</fullName>
    </submittedName>
</protein>
<dbReference type="CDD" id="cd00030">
    <property type="entry name" value="C2"/>
    <property type="match status" value="1"/>
</dbReference>
<keyword evidence="5" id="KW-1185">Reference proteome</keyword>
<keyword evidence="1" id="KW-0479">Metal-binding</keyword>
<dbReference type="OrthoDB" id="73919at2759"/>
<feature type="domain" description="C2" evidence="3">
    <location>
        <begin position="34"/>
        <end position="151"/>
    </location>
</feature>
<dbReference type="SMART" id="SM00239">
    <property type="entry name" value="C2"/>
    <property type="match status" value="1"/>
</dbReference>
<dbReference type="Proteomes" id="UP000077266">
    <property type="component" value="Unassembled WGS sequence"/>
</dbReference>
<keyword evidence="2" id="KW-0106">Calcium</keyword>
<dbReference type="STRING" id="1314781.A0A165K6U7"/>
<dbReference type="EMBL" id="KV425950">
    <property type="protein sequence ID" value="KZV95888.1"/>
    <property type="molecule type" value="Genomic_DNA"/>
</dbReference>
<evidence type="ECO:0000256" key="1">
    <source>
        <dbReference type="ARBA" id="ARBA00022723"/>
    </source>
</evidence>
<name>A0A165K6U7_EXIGL</name>
<dbReference type="Gene3D" id="2.60.40.150">
    <property type="entry name" value="C2 domain"/>
    <property type="match status" value="1"/>
</dbReference>
<evidence type="ECO:0000259" key="3">
    <source>
        <dbReference type="PROSITE" id="PS50004"/>
    </source>
</evidence>
<evidence type="ECO:0000256" key="2">
    <source>
        <dbReference type="ARBA" id="ARBA00022837"/>
    </source>
</evidence>
<dbReference type="PROSITE" id="PS50004">
    <property type="entry name" value="C2"/>
    <property type="match status" value="1"/>
</dbReference>
<evidence type="ECO:0000313" key="4">
    <source>
        <dbReference type="EMBL" id="KZV95888.1"/>
    </source>
</evidence>
<dbReference type="AlphaFoldDB" id="A0A165K6U7"/>
<evidence type="ECO:0000313" key="5">
    <source>
        <dbReference type="Proteomes" id="UP000077266"/>
    </source>
</evidence>
<dbReference type="PANTHER" id="PTHR45911">
    <property type="entry name" value="C2 DOMAIN-CONTAINING PROTEIN"/>
    <property type="match status" value="1"/>
</dbReference>
<sequence>MSLLNHLSSHIHAQAHRAREHAHNIHQRVNSLTNKDAPGAQTESDDVPAYAVDLAFRFLGARGLPAMDIGALSDPFFVANLDGKIEYKSSVQPNTLNPVWNEQWFVKNVPHNAALEVKVYDKDNGQRDDFIGSFKTTVGDGKFECIIEASSKANKGTMFFELKTTPTRVPNTPQYSFDGPVNFSRHASAAIGRFAGAKESGLEDKTAFLAALPDAAADSLPQTSPVPPASARLYSTWKYHLKGVPLFFGDAHQHWLESYPAAQKIFTGPPMIRASIRSAHRILYARTTMNSFGLVQDANDLWRQLAPQDRQQAMAAERALTANPSIVATPSAQASWVVKPALYTYVIDNGDRFRFSETGAALATDFASKHALHACCAESVRYAGEYHARPLLDRGWAGLEGRLPPEDVEWELWIDNASGTYGPDPELLPKLRECIEYNFPGIKVKAFDFKDEELAQSKKDMKEYAQSKPHLMHTASELHDGDVSHGSVV</sequence>
<dbReference type="GO" id="GO:0046872">
    <property type="term" value="F:metal ion binding"/>
    <property type="evidence" value="ECO:0007669"/>
    <property type="project" value="UniProtKB-KW"/>
</dbReference>
<dbReference type="SUPFAM" id="SSF49562">
    <property type="entry name" value="C2 domain (Calcium/lipid-binding domain, CaLB)"/>
    <property type="match status" value="1"/>
</dbReference>
<dbReference type="Pfam" id="PF00168">
    <property type="entry name" value="C2"/>
    <property type="match status" value="1"/>
</dbReference>